<dbReference type="PANTHER" id="PTHR10696:SF56">
    <property type="entry name" value="TAUD_TFDA-LIKE DOMAIN-CONTAINING PROTEIN"/>
    <property type="match status" value="1"/>
</dbReference>
<dbReference type="InterPro" id="IPR050411">
    <property type="entry name" value="AlphaKG_dependent_hydroxylases"/>
</dbReference>
<sequence>MSSFSQAALPGVELRPGKPPILRADAAGDAPGWAAKHRYALRAVVTEHRSVLVRGLGLRDPAGTAAVFQQLGSGLMTDEEAFAVRRSYSAGVYSSSAWPANQPMCMHHEHSYRLEFPGLMLFACLRAPTQGGATGVADSQAVLDALPGELVERFERDGWLLTRTYNDEIGASLTEAFGTADRAAIENYCRANAIEYDWQPGGELRTRQRRSAVVRHPVTRQRCWFNQIAFLNQWTLDPEVREYLVEVYGPDALPFNTHFGNGDPISQDIVHLLNTIYETNTAREPWHAGDLLLVDNIRTAHSREPYEGPREVLVAMTDPVRLTDCSPTVKVITG</sequence>
<dbReference type="SUPFAM" id="SSF51197">
    <property type="entry name" value="Clavaminate synthase-like"/>
    <property type="match status" value="1"/>
</dbReference>
<proteinExistence type="predicted"/>
<dbReference type="Gene3D" id="3.60.130.10">
    <property type="entry name" value="Clavaminate synthase-like"/>
    <property type="match status" value="1"/>
</dbReference>
<keyword evidence="2" id="KW-0560">Oxidoreductase</keyword>
<feature type="domain" description="TauD/TfdA-like" evidence="5">
    <location>
        <begin position="34"/>
        <end position="316"/>
    </location>
</feature>
<dbReference type="GO" id="GO:0051213">
    <property type="term" value="F:dioxygenase activity"/>
    <property type="evidence" value="ECO:0007669"/>
    <property type="project" value="UniProtKB-KW"/>
</dbReference>
<keyword evidence="3" id="KW-0408">Iron</keyword>
<dbReference type="Pfam" id="PF02668">
    <property type="entry name" value="TauD"/>
    <property type="match status" value="1"/>
</dbReference>
<dbReference type="RefSeq" id="WP_233725578.1">
    <property type="nucleotide sequence ID" value="NZ_JAJVCN010000001.1"/>
</dbReference>
<keyword evidence="6" id="KW-0223">Dioxygenase</keyword>
<evidence type="ECO:0000256" key="3">
    <source>
        <dbReference type="ARBA" id="ARBA00023004"/>
    </source>
</evidence>
<accession>A0ABS8ZBY0</accession>
<evidence type="ECO:0000256" key="1">
    <source>
        <dbReference type="ARBA" id="ARBA00001954"/>
    </source>
</evidence>
<protein>
    <submittedName>
        <fullName evidence="6">TauD/TfdA family dioxygenase</fullName>
    </submittedName>
</protein>
<dbReference type="EMBL" id="JAJVCN010000001">
    <property type="protein sequence ID" value="MCE7004038.1"/>
    <property type="molecule type" value="Genomic_DNA"/>
</dbReference>
<reference evidence="6 7" key="1">
    <citation type="submission" date="2021-12" db="EMBL/GenBank/DDBJ databases">
        <title>Genome sequence of Kibdelosporangium philippinense ATCC 49844.</title>
        <authorList>
            <person name="Fedorov E.A."/>
            <person name="Omeragic M."/>
            <person name="Shalygina K.F."/>
            <person name="Maclea K.S."/>
        </authorList>
    </citation>
    <scope>NUCLEOTIDE SEQUENCE [LARGE SCALE GENOMIC DNA]</scope>
    <source>
        <strain evidence="6 7">ATCC 49844</strain>
    </source>
</reference>
<evidence type="ECO:0000313" key="6">
    <source>
        <dbReference type="EMBL" id="MCE7004038.1"/>
    </source>
</evidence>
<evidence type="ECO:0000259" key="5">
    <source>
        <dbReference type="Pfam" id="PF02668"/>
    </source>
</evidence>
<dbReference type="Proteomes" id="UP001521150">
    <property type="component" value="Unassembled WGS sequence"/>
</dbReference>
<keyword evidence="7" id="KW-1185">Reference proteome</keyword>
<dbReference type="InterPro" id="IPR042098">
    <property type="entry name" value="TauD-like_sf"/>
</dbReference>
<evidence type="ECO:0000256" key="2">
    <source>
        <dbReference type="ARBA" id="ARBA00023002"/>
    </source>
</evidence>
<comment type="cofactor">
    <cofactor evidence="1">
        <name>Fe(2+)</name>
        <dbReference type="ChEBI" id="CHEBI:29033"/>
    </cofactor>
</comment>
<evidence type="ECO:0000256" key="4">
    <source>
        <dbReference type="ARBA" id="ARBA00023194"/>
    </source>
</evidence>
<keyword evidence="4" id="KW-0045">Antibiotic biosynthesis</keyword>
<dbReference type="InterPro" id="IPR003819">
    <property type="entry name" value="TauD/TfdA-like"/>
</dbReference>
<dbReference type="PANTHER" id="PTHR10696">
    <property type="entry name" value="GAMMA-BUTYROBETAINE HYDROXYLASE-RELATED"/>
    <property type="match status" value="1"/>
</dbReference>
<name>A0ABS8ZBY0_9PSEU</name>
<comment type="caution">
    <text evidence="6">The sequence shown here is derived from an EMBL/GenBank/DDBJ whole genome shotgun (WGS) entry which is preliminary data.</text>
</comment>
<organism evidence="6 7">
    <name type="scientific">Kibdelosporangium philippinense</name>
    <dbReference type="NCBI Taxonomy" id="211113"/>
    <lineage>
        <taxon>Bacteria</taxon>
        <taxon>Bacillati</taxon>
        <taxon>Actinomycetota</taxon>
        <taxon>Actinomycetes</taxon>
        <taxon>Pseudonocardiales</taxon>
        <taxon>Pseudonocardiaceae</taxon>
        <taxon>Kibdelosporangium</taxon>
    </lineage>
</organism>
<gene>
    <name evidence="6" type="ORF">LWC34_14530</name>
</gene>
<evidence type="ECO:0000313" key="7">
    <source>
        <dbReference type="Proteomes" id="UP001521150"/>
    </source>
</evidence>